<dbReference type="RefSeq" id="WP_133494307.1">
    <property type="nucleotide sequence ID" value="NZ_BMLU01000002.1"/>
</dbReference>
<dbReference type="Proteomes" id="UP000295493">
    <property type="component" value="Unassembled WGS sequence"/>
</dbReference>
<evidence type="ECO:0000256" key="1">
    <source>
        <dbReference type="SAM" id="MobiDB-lite"/>
    </source>
</evidence>
<gene>
    <name evidence="2" type="ORF">EV664_10256</name>
</gene>
<evidence type="ECO:0000313" key="3">
    <source>
        <dbReference type="Proteomes" id="UP000295493"/>
    </source>
</evidence>
<dbReference type="OrthoDB" id="6178681at2"/>
<accession>A0A4R6FU57</accession>
<sequence>MAMKALARIAMRAPIPVFVATGRGWLGPCRKLAASADIAVVANIRQAAILIVAGEPRDEDRDALRRLHDQMPHPRATAWWGTRPFAEADSALEVSATDDPGPLLRRAFAALLARVRESEPDWLPDDPPNPWRGEGDHGQGGKGMMGGTPYGRPMAMTADDLRDGLALDSFSFTVGPFYPSLPPGLALELVLQGDIIQSARIVRPPLDPGKGAADACRSMIVGRMLHLLELDALARRCEAVPVDDRDAVAALRRRIGASGAMRAIPDGLGRIAGADARTRFTRMVAALGDAEASSFAGPGGRLVDLLPGLEWSEAMLVINSFSHRDLVALAPREVEPEEHREGHGT</sequence>
<feature type="region of interest" description="Disordered" evidence="1">
    <location>
        <begin position="119"/>
        <end position="146"/>
    </location>
</feature>
<comment type="caution">
    <text evidence="2">The sequence shown here is derived from an EMBL/GenBank/DDBJ whole genome shotgun (WGS) entry which is preliminary data.</text>
</comment>
<protein>
    <submittedName>
        <fullName evidence="2">Uncharacterized protein</fullName>
    </submittedName>
</protein>
<reference evidence="2 3" key="1">
    <citation type="submission" date="2019-03" db="EMBL/GenBank/DDBJ databases">
        <title>Genomic Encyclopedia of Type Strains, Phase IV (KMG-IV): sequencing the most valuable type-strain genomes for metagenomic binning, comparative biology and taxonomic classification.</title>
        <authorList>
            <person name="Goeker M."/>
        </authorList>
    </citation>
    <scope>NUCLEOTIDE SEQUENCE [LARGE SCALE GENOMIC DNA]</scope>
    <source>
        <strain evidence="2 3">DSM 25059</strain>
    </source>
</reference>
<name>A0A4R6FU57_9SPHN</name>
<proteinExistence type="predicted"/>
<dbReference type="AlphaFoldDB" id="A0A4R6FU57"/>
<dbReference type="EMBL" id="SNWD01000002">
    <property type="protein sequence ID" value="TDN85351.1"/>
    <property type="molecule type" value="Genomic_DNA"/>
</dbReference>
<evidence type="ECO:0000313" key="2">
    <source>
        <dbReference type="EMBL" id="TDN85351.1"/>
    </source>
</evidence>
<dbReference type="SUPFAM" id="SSF56770">
    <property type="entry name" value="HydA/Nqo6-like"/>
    <property type="match status" value="1"/>
</dbReference>
<organism evidence="2 3">
    <name type="scientific">Stakelama pacifica</name>
    <dbReference type="NCBI Taxonomy" id="517720"/>
    <lineage>
        <taxon>Bacteria</taxon>
        <taxon>Pseudomonadati</taxon>
        <taxon>Pseudomonadota</taxon>
        <taxon>Alphaproteobacteria</taxon>
        <taxon>Sphingomonadales</taxon>
        <taxon>Sphingomonadaceae</taxon>
        <taxon>Stakelama</taxon>
    </lineage>
</organism>
<keyword evidence="3" id="KW-1185">Reference proteome</keyword>